<gene>
    <name evidence="6" type="ORF">E4650_05180</name>
    <name evidence="5" type="ORF">SAMN04488588_0755</name>
</gene>
<dbReference type="InterPro" id="IPR036390">
    <property type="entry name" value="WH_DNA-bd_sf"/>
</dbReference>
<evidence type="ECO:0000259" key="4">
    <source>
        <dbReference type="PROSITE" id="PS50995"/>
    </source>
</evidence>
<evidence type="ECO:0000313" key="7">
    <source>
        <dbReference type="Proteomes" id="UP000199322"/>
    </source>
</evidence>
<keyword evidence="3" id="KW-0804">Transcription</keyword>
<dbReference type="SMART" id="SM00347">
    <property type="entry name" value="HTH_MARR"/>
    <property type="match status" value="1"/>
</dbReference>
<reference evidence="5 7" key="1">
    <citation type="submission" date="2016-10" db="EMBL/GenBank/DDBJ databases">
        <authorList>
            <person name="de Groot N.N."/>
        </authorList>
    </citation>
    <scope>NUCLEOTIDE SEQUENCE [LARGE SCALE GENOMIC DNA]</scope>
    <source>
        <strain evidence="5 7">WG14</strain>
    </source>
</reference>
<dbReference type="Pfam" id="PF13463">
    <property type="entry name" value="HTH_27"/>
    <property type="match status" value="1"/>
</dbReference>
<dbReference type="EMBL" id="FMYV01000002">
    <property type="protein sequence ID" value="SDC26507.1"/>
    <property type="molecule type" value="Genomic_DNA"/>
</dbReference>
<feature type="domain" description="HTH marR-type" evidence="4">
    <location>
        <begin position="1"/>
        <end position="141"/>
    </location>
</feature>
<dbReference type="Gene3D" id="1.10.10.10">
    <property type="entry name" value="Winged helix-like DNA-binding domain superfamily/Winged helix DNA-binding domain"/>
    <property type="match status" value="1"/>
</dbReference>
<dbReference type="InterPro" id="IPR036388">
    <property type="entry name" value="WH-like_DNA-bd_sf"/>
</dbReference>
<dbReference type="PANTHER" id="PTHR42756">
    <property type="entry name" value="TRANSCRIPTIONAL REGULATOR, MARR"/>
    <property type="match status" value="1"/>
</dbReference>
<evidence type="ECO:0000256" key="2">
    <source>
        <dbReference type="ARBA" id="ARBA00023125"/>
    </source>
</evidence>
<dbReference type="RefSeq" id="WP_091402934.1">
    <property type="nucleotide sequence ID" value="NZ_FMYV01000002.1"/>
</dbReference>
<evidence type="ECO:0000256" key="3">
    <source>
        <dbReference type="ARBA" id="ARBA00023163"/>
    </source>
</evidence>
<dbReference type="AlphaFoldDB" id="A0A1G6K6C6"/>
<organism evidence="5 7">
    <name type="scientific">Geotoga petraea</name>
    <dbReference type="NCBI Taxonomy" id="28234"/>
    <lineage>
        <taxon>Bacteria</taxon>
        <taxon>Thermotogati</taxon>
        <taxon>Thermotogota</taxon>
        <taxon>Thermotogae</taxon>
        <taxon>Petrotogales</taxon>
        <taxon>Petrotogaceae</taxon>
        <taxon>Geotoga</taxon>
    </lineage>
</organism>
<evidence type="ECO:0000313" key="8">
    <source>
        <dbReference type="Proteomes" id="UP000297288"/>
    </source>
</evidence>
<sequence>MHEKSKEIAAYNSVLINKIDDFIKEKFKEYGYKDINPSNASVLCIVCRNGGKVKIGEIYDSLLKQKSTITESIKKLVKKGYLKKVKCTKDKRVTYVVVTEKAKIFQKDFNKISEELSNIIFEGFDKEEREILNDLIVRAINNFNKKELQS</sequence>
<dbReference type="SUPFAM" id="SSF46785">
    <property type="entry name" value="Winged helix' DNA-binding domain"/>
    <property type="match status" value="1"/>
</dbReference>
<dbReference type="InterPro" id="IPR023187">
    <property type="entry name" value="Tscrpt_reg_MarR-type_CS"/>
</dbReference>
<dbReference type="GO" id="GO:0003700">
    <property type="term" value="F:DNA-binding transcription factor activity"/>
    <property type="evidence" value="ECO:0007669"/>
    <property type="project" value="InterPro"/>
</dbReference>
<reference evidence="6 8" key="2">
    <citation type="submission" date="2019-04" db="EMBL/GenBank/DDBJ databases">
        <title>Draft genome sequence data and analysis of a Fermenting Bacterium, Geotoga petraea strain HO-Geo1, isolated from heavy-oil petroleum reservoir in Russia.</title>
        <authorList>
            <person name="Grouzdev D.S."/>
            <person name="Semenova E.M."/>
            <person name="Sokolova D.S."/>
            <person name="Tourova T.P."/>
            <person name="Poltaraus A.B."/>
            <person name="Nazina T.N."/>
        </authorList>
    </citation>
    <scope>NUCLEOTIDE SEQUENCE [LARGE SCALE GENOMIC DNA]</scope>
    <source>
        <strain evidence="6 8">HO-Geo1</strain>
    </source>
</reference>
<accession>A0A1G6K6C6</accession>
<dbReference type="Proteomes" id="UP000199322">
    <property type="component" value="Unassembled WGS sequence"/>
</dbReference>
<dbReference type="PROSITE" id="PS50995">
    <property type="entry name" value="HTH_MARR_2"/>
    <property type="match status" value="1"/>
</dbReference>
<proteinExistence type="predicted"/>
<name>A0A1G6K6C6_9BACT</name>
<keyword evidence="2 5" id="KW-0238">DNA-binding</keyword>
<dbReference type="GO" id="GO:0003677">
    <property type="term" value="F:DNA binding"/>
    <property type="evidence" value="ECO:0007669"/>
    <property type="project" value="UniProtKB-KW"/>
</dbReference>
<keyword evidence="1" id="KW-0805">Transcription regulation</keyword>
<dbReference type="Proteomes" id="UP000297288">
    <property type="component" value="Unassembled WGS sequence"/>
</dbReference>
<dbReference type="PRINTS" id="PR00598">
    <property type="entry name" value="HTHMARR"/>
</dbReference>
<dbReference type="PROSITE" id="PS01117">
    <property type="entry name" value="HTH_MARR_1"/>
    <property type="match status" value="1"/>
</dbReference>
<dbReference type="InterPro" id="IPR000835">
    <property type="entry name" value="HTH_MarR-typ"/>
</dbReference>
<dbReference type="STRING" id="28234.SAMN04488588_0755"/>
<evidence type="ECO:0000313" key="5">
    <source>
        <dbReference type="EMBL" id="SDC26507.1"/>
    </source>
</evidence>
<dbReference type="PANTHER" id="PTHR42756:SF1">
    <property type="entry name" value="TRANSCRIPTIONAL REPRESSOR OF EMRAB OPERON"/>
    <property type="match status" value="1"/>
</dbReference>
<protein>
    <submittedName>
        <fullName evidence="5">DNA-binding transcriptional regulator, MarR family</fullName>
    </submittedName>
    <submittedName>
        <fullName evidence="6">MarR family transcriptional regulator</fullName>
    </submittedName>
</protein>
<keyword evidence="7" id="KW-1185">Reference proteome</keyword>
<evidence type="ECO:0000256" key="1">
    <source>
        <dbReference type="ARBA" id="ARBA00023015"/>
    </source>
</evidence>
<dbReference type="EMBL" id="SRME01000002">
    <property type="protein sequence ID" value="TGG88438.1"/>
    <property type="molecule type" value="Genomic_DNA"/>
</dbReference>
<evidence type="ECO:0000313" key="6">
    <source>
        <dbReference type="EMBL" id="TGG88438.1"/>
    </source>
</evidence>